<accession>A0AAD1WU61</accession>
<reference evidence="2" key="1">
    <citation type="submission" date="2022-03" db="EMBL/GenBank/DDBJ databases">
        <authorList>
            <person name="Alioto T."/>
            <person name="Alioto T."/>
            <person name="Gomez Garrido J."/>
        </authorList>
    </citation>
    <scope>NUCLEOTIDE SEQUENCE</scope>
</reference>
<feature type="compositionally biased region" description="Basic and acidic residues" evidence="1">
    <location>
        <begin position="52"/>
        <end position="68"/>
    </location>
</feature>
<evidence type="ECO:0000256" key="1">
    <source>
        <dbReference type="SAM" id="MobiDB-lite"/>
    </source>
</evidence>
<evidence type="ECO:0000313" key="3">
    <source>
        <dbReference type="Proteomes" id="UP001295444"/>
    </source>
</evidence>
<gene>
    <name evidence="2" type="ORF">PECUL_23A050644</name>
</gene>
<dbReference type="AlphaFoldDB" id="A0AAD1WU61"/>
<evidence type="ECO:0000313" key="2">
    <source>
        <dbReference type="EMBL" id="CAH2322141.1"/>
    </source>
</evidence>
<feature type="compositionally biased region" description="Basic residues" evidence="1">
    <location>
        <begin position="102"/>
        <end position="111"/>
    </location>
</feature>
<organism evidence="2 3">
    <name type="scientific">Pelobates cultripes</name>
    <name type="common">Western spadefoot toad</name>
    <dbReference type="NCBI Taxonomy" id="61616"/>
    <lineage>
        <taxon>Eukaryota</taxon>
        <taxon>Metazoa</taxon>
        <taxon>Chordata</taxon>
        <taxon>Craniata</taxon>
        <taxon>Vertebrata</taxon>
        <taxon>Euteleostomi</taxon>
        <taxon>Amphibia</taxon>
        <taxon>Batrachia</taxon>
        <taxon>Anura</taxon>
        <taxon>Pelobatoidea</taxon>
        <taxon>Pelobatidae</taxon>
        <taxon>Pelobates</taxon>
    </lineage>
</organism>
<keyword evidence="3" id="KW-1185">Reference proteome</keyword>
<protein>
    <submittedName>
        <fullName evidence="2">Uncharacterized protein</fullName>
    </submittedName>
</protein>
<proteinExistence type="predicted"/>
<dbReference type="EMBL" id="OW240922">
    <property type="protein sequence ID" value="CAH2322141.1"/>
    <property type="molecule type" value="Genomic_DNA"/>
</dbReference>
<name>A0AAD1WU61_PELCU</name>
<feature type="region of interest" description="Disordered" evidence="1">
    <location>
        <begin position="52"/>
        <end position="111"/>
    </location>
</feature>
<dbReference type="Proteomes" id="UP001295444">
    <property type="component" value="Chromosome 11"/>
</dbReference>
<sequence>MAAADHTAETDGRYKTLEQRLNDLFNRFWQKLLRNTERNLLVKQKYSAGDRQREFPGLKHSTSADHEAGPAIITTRALPERPQGPLKADKPGRLRRPPYSLRGRKAQHGMARYKRHIFPQ</sequence>